<dbReference type="SUPFAM" id="SSF46894">
    <property type="entry name" value="C-terminal effector domain of the bipartite response regulators"/>
    <property type="match status" value="1"/>
</dbReference>
<name>A0ABU4HVA9_9ACTN</name>
<dbReference type="Gene3D" id="1.10.10.10">
    <property type="entry name" value="Winged helix-like DNA-binding domain superfamily/Winged helix DNA-binding domain"/>
    <property type="match status" value="1"/>
</dbReference>
<dbReference type="Proteomes" id="UP001284601">
    <property type="component" value="Unassembled WGS sequence"/>
</dbReference>
<dbReference type="RefSeq" id="WP_318598867.1">
    <property type="nucleotide sequence ID" value="NZ_JAWSTH010000057.1"/>
</dbReference>
<dbReference type="PANTHER" id="PTHR16305">
    <property type="entry name" value="TESTICULAR SOLUBLE ADENYLYL CYCLASE"/>
    <property type="match status" value="1"/>
</dbReference>
<evidence type="ECO:0000256" key="1">
    <source>
        <dbReference type="ARBA" id="ARBA00022741"/>
    </source>
</evidence>
<dbReference type="InterPro" id="IPR027417">
    <property type="entry name" value="P-loop_NTPase"/>
</dbReference>
<keyword evidence="2" id="KW-0067">ATP-binding</keyword>
<dbReference type="InterPro" id="IPR000792">
    <property type="entry name" value="Tscrpt_reg_LuxR_C"/>
</dbReference>
<proteinExistence type="predicted"/>
<dbReference type="InterPro" id="IPR036388">
    <property type="entry name" value="WH-like_DNA-bd_sf"/>
</dbReference>
<dbReference type="PROSITE" id="PS00622">
    <property type="entry name" value="HTH_LUXR_1"/>
    <property type="match status" value="1"/>
</dbReference>
<dbReference type="PRINTS" id="PR00038">
    <property type="entry name" value="HTHLUXR"/>
</dbReference>
<evidence type="ECO:0000256" key="2">
    <source>
        <dbReference type="ARBA" id="ARBA00022840"/>
    </source>
</evidence>
<dbReference type="CDD" id="cd06170">
    <property type="entry name" value="LuxR_C_like"/>
    <property type="match status" value="1"/>
</dbReference>
<gene>
    <name evidence="4" type="ORF">R7226_19190</name>
</gene>
<evidence type="ECO:0000313" key="5">
    <source>
        <dbReference type="Proteomes" id="UP001284601"/>
    </source>
</evidence>
<organism evidence="4 5">
    <name type="scientific">Conexibacter stalactiti</name>
    <dbReference type="NCBI Taxonomy" id="1940611"/>
    <lineage>
        <taxon>Bacteria</taxon>
        <taxon>Bacillati</taxon>
        <taxon>Actinomycetota</taxon>
        <taxon>Thermoleophilia</taxon>
        <taxon>Solirubrobacterales</taxon>
        <taxon>Conexibacteraceae</taxon>
        <taxon>Conexibacter</taxon>
    </lineage>
</organism>
<evidence type="ECO:0000313" key="4">
    <source>
        <dbReference type="EMBL" id="MDW5596480.1"/>
    </source>
</evidence>
<reference evidence="5" key="1">
    <citation type="submission" date="2023-07" db="EMBL/GenBank/DDBJ databases">
        <title>Conexibacter stalactiti sp. nov., isolated from stalactites in a lava cave and emended description of the genus Conexibacter.</title>
        <authorList>
            <person name="Lee S.D."/>
        </authorList>
    </citation>
    <scope>NUCLEOTIDE SEQUENCE [LARGE SCALE GENOMIC DNA]</scope>
    <source>
        <strain evidence="5">KCTC 39840</strain>
    </source>
</reference>
<dbReference type="InterPro" id="IPR016032">
    <property type="entry name" value="Sig_transdc_resp-reg_C-effctor"/>
</dbReference>
<dbReference type="PROSITE" id="PS50043">
    <property type="entry name" value="HTH_LUXR_2"/>
    <property type="match status" value="1"/>
</dbReference>
<dbReference type="PANTHER" id="PTHR16305:SF35">
    <property type="entry name" value="TRANSCRIPTIONAL ACTIVATOR DOMAIN"/>
    <property type="match status" value="1"/>
</dbReference>
<feature type="domain" description="HTH luxR-type" evidence="3">
    <location>
        <begin position="868"/>
        <end position="932"/>
    </location>
</feature>
<dbReference type="InterPro" id="IPR041664">
    <property type="entry name" value="AAA_16"/>
</dbReference>
<dbReference type="SMART" id="SM00421">
    <property type="entry name" value="HTH_LUXR"/>
    <property type="match status" value="1"/>
</dbReference>
<keyword evidence="5" id="KW-1185">Reference proteome</keyword>
<dbReference type="Pfam" id="PF00196">
    <property type="entry name" value="GerE"/>
    <property type="match status" value="1"/>
</dbReference>
<keyword evidence="1" id="KW-0547">Nucleotide-binding</keyword>
<accession>A0ABU4HVA9</accession>
<dbReference type="EMBL" id="JAWSTH010000057">
    <property type="protein sequence ID" value="MDW5596480.1"/>
    <property type="molecule type" value="Genomic_DNA"/>
</dbReference>
<comment type="caution">
    <text evidence="4">The sequence shown here is derived from an EMBL/GenBank/DDBJ whole genome shotgun (WGS) entry which is preliminary data.</text>
</comment>
<dbReference type="SUPFAM" id="SSF52540">
    <property type="entry name" value="P-loop containing nucleoside triphosphate hydrolases"/>
    <property type="match status" value="1"/>
</dbReference>
<sequence length="932" mass="98546">MTDAVLLERDRELTAVDELIADASAGSGRLLLIEGPAGIGKSQLLASARRGADPRLRVLAARVGELEREFPFGVVRQLFEAAALADPSAFDGAAAPARAAFAPLGEADDGTDTSFAVLHGLYWLALNLSESAPLMLSIDDLHWCDRPSLRFLAYLVRRLEGVPILIGATIRSTEPGTDPSLLAELGHDPATVAISPGPLSELAVGALVRDRLGTVPDPVFRSACFTATGGNPLLLRQLLTALAGDAVAPLAANAPLVREIGPRGASRTVLLRLARLPADAVPVARAVAVLGESAELPAVATLAGIDEARAAAAIGELTRADILAPGSPLDFVHPLVRETVYRELSPVERALEHARAADQLAAAGASLDHLAAQLLLTPPRGQTWVAETLHEAGTAARRRGAADGAVAYLRRALAEPPEERGDGFRARLLFELGAAEALTDGPASIEHLREAYGQIDEPVAKSMVANVLGRALTFTGAVVESADLARTTAAQLPDELSDLRDGLLALEAMSIFFGASGHIELMWLSEKRNPLPPGAGVGAKALAAVAAVEWAYTGGNAEHCAALARQALAGGDLVAFDPGLLGVVALIVLTLADSEDAIPAWEAADADAHRRGSLLGISAINGWHGFALFRRGELDQAERLIRGSVEEIAEWGYGDDARAYFSMFLIVTLLERGDLDGARAIRELLPETSGIRSEALRYNWFARMELAIAEDDPGQAIVAADALRQLDGRFTSTPGLPWRSLAALAHDRLGARERALELARDDLARAQRWGAPWWHGRALRILGTIEREEGLDHLRDAVDVLAGSAARLEHAKALFAYGGALRRGREPAASREPLRRALELASACAAAGLAEQVRGELYAAGARPRTDALAGVEALTASERRVVDLAAAGRSNRDIAQALYVTPKTIEVHLTNAYRKLGIRSRRELAGALAPA</sequence>
<protein>
    <submittedName>
        <fullName evidence="4">AAA family ATPase</fullName>
    </submittedName>
</protein>
<evidence type="ECO:0000259" key="3">
    <source>
        <dbReference type="PROSITE" id="PS50043"/>
    </source>
</evidence>
<dbReference type="Pfam" id="PF13191">
    <property type="entry name" value="AAA_16"/>
    <property type="match status" value="1"/>
</dbReference>